<evidence type="ECO:0000313" key="4">
    <source>
        <dbReference type="Proteomes" id="UP001285263"/>
    </source>
</evidence>
<dbReference type="Proteomes" id="UP001285263">
    <property type="component" value="Unassembled WGS sequence"/>
</dbReference>
<protein>
    <submittedName>
        <fullName evidence="3">BON domain-containing protein</fullName>
    </submittedName>
</protein>
<sequence length="111" mass="11032">MQNSTIARLFAATLVSSFAFAAHAADVTAEQAAQPAAQAQQPAQSDAAIADKAKAALKASPDLAALPVEVGVKDGVVTVAGTVPAAAIEPVLKTVATVGGIKEIRNELKAG</sequence>
<evidence type="ECO:0000313" key="3">
    <source>
        <dbReference type="EMBL" id="MDY0748443.1"/>
    </source>
</evidence>
<dbReference type="InterPro" id="IPR007055">
    <property type="entry name" value="BON_dom"/>
</dbReference>
<organism evidence="3 4">
    <name type="scientific">Roseateles agri</name>
    <dbReference type="NCBI Taxonomy" id="3098619"/>
    <lineage>
        <taxon>Bacteria</taxon>
        <taxon>Pseudomonadati</taxon>
        <taxon>Pseudomonadota</taxon>
        <taxon>Betaproteobacteria</taxon>
        <taxon>Burkholderiales</taxon>
        <taxon>Sphaerotilaceae</taxon>
        <taxon>Roseateles</taxon>
    </lineage>
</organism>
<dbReference type="EMBL" id="JAXCLA010000010">
    <property type="protein sequence ID" value="MDY0748443.1"/>
    <property type="molecule type" value="Genomic_DNA"/>
</dbReference>
<reference evidence="3 4" key="1">
    <citation type="submission" date="2023-11" db="EMBL/GenBank/DDBJ databases">
        <title>Paucibacter sp. nov., isolated from fresh soil in Korea.</title>
        <authorList>
            <person name="Le N.T.T."/>
        </authorList>
    </citation>
    <scope>NUCLEOTIDE SEQUENCE [LARGE SCALE GENOMIC DNA]</scope>
    <source>
        <strain evidence="3 4">R3-3</strain>
    </source>
</reference>
<proteinExistence type="predicted"/>
<feature type="chain" id="PRO_5046079771" evidence="1">
    <location>
        <begin position="25"/>
        <end position="111"/>
    </location>
</feature>
<keyword evidence="4" id="KW-1185">Reference proteome</keyword>
<evidence type="ECO:0000259" key="2">
    <source>
        <dbReference type="PROSITE" id="PS50914"/>
    </source>
</evidence>
<accession>A0ABU5DRS6</accession>
<dbReference type="Gene3D" id="3.30.1340.30">
    <property type="match status" value="1"/>
</dbReference>
<dbReference type="Pfam" id="PF04972">
    <property type="entry name" value="BON"/>
    <property type="match status" value="1"/>
</dbReference>
<gene>
    <name evidence="3" type="ORF">SNE35_28345</name>
</gene>
<feature type="domain" description="BON" evidence="2">
    <location>
        <begin position="45"/>
        <end position="111"/>
    </location>
</feature>
<dbReference type="PROSITE" id="PS50914">
    <property type="entry name" value="BON"/>
    <property type="match status" value="1"/>
</dbReference>
<name>A0ABU5DRS6_9BURK</name>
<dbReference type="RefSeq" id="WP_320426411.1">
    <property type="nucleotide sequence ID" value="NZ_JAXCLA010000010.1"/>
</dbReference>
<evidence type="ECO:0000256" key="1">
    <source>
        <dbReference type="SAM" id="SignalP"/>
    </source>
</evidence>
<feature type="signal peptide" evidence="1">
    <location>
        <begin position="1"/>
        <end position="24"/>
    </location>
</feature>
<keyword evidence="1" id="KW-0732">Signal</keyword>
<comment type="caution">
    <text evidence="3">The sequence shown here is derived from an EMBL/GenBank/DDBJ whole genome shotgun (WGS) entry which is preliminary data.</text>
</comment>